<dbReference type="GO" id="GO:0032007">
    <property type="term" value="P:negative regulation of TOR signaling"/>
    <property type="evidence" value="ECO:0007669"/>
    <property type="project" value="InterPro"/>
</dbReference>
<gene>
    <name evidence="2" type="ORF">SPPG_01304</name>
</gene>
<dbReference type="GeneID" id="27684976"/>
<dbReference type="VEuPathDB" id="FungiDB:SPPG_01304"/>
<feature type="compositionally biased region" description="Basic and acidic residues" evidence="1">
    <location>
        <begin position="339"/>
        <end position="355"/>
    </location>
</feature>
<organism evidence="2 3">
    <name type="scientific">Spizellomyces punctatus (strain DAOM BR117)</name>
    <dbReference type="NCBI Taxonomy" id="645134"/>
    <lineage>
        <taxon>Eukaryota</taxon>
        <taxon>Fungi</taxon>
        <taxon>Fungi incertae sedis</taxon>
        <taxon>Chytridiomycota</taxon>
        <taxon>Chytridiomycota incertae sedis</taxon>
        <taxon>Chytridiomycetes</taxon>
        <taxon>Spizellomycetales</taxon>
        <taxon>Spizellomycetaceae</taxon>
        <taxon>Spizellomyces</taxon>
    </lineage>
</organism>
<feature type="region of interest" description="Disordered" evidence="1">
    <location>
        <begin position="287"/>
        <end position="411"/>
    </location>
</feature>
<dbReference type="Proteomes" id="UP000053201">
    <property type="component" value="Unassembled WGS sequence"/>
</dbReference>
<dbReference type="AlphaFoldDB" id="A0A0L0HSK4"/>
<reference evidence="2 3" key="1">
    <citation type="submission" date="2009-08" db="EMBL/GenBank/DDBJ databases">
        <title>The Genome Sequence of Spizellomyces punctatus strain DAOM BR117.</title>
        <authorList>
            <consortium name="The Broad Institute Genome Sequencing Platform"/>
            <person name="Russ C."/>
            <person name="Cuomo C."/>
            <person name="Shea T."/>
            <person name="Young S.K."/>
            <person name="Zeng Q."/>
            <person name="Koehrsen M."/>
            <person name="Haas B."/>
            <person name="Borodovsky M."/>
            <person name="Guigo R."/>
            <person name="Alvarado L."/>
            <person name="Berlin A."/>
            <person name="Bochicchio J."/>
            <person name="Borenstein D."/>
            <person name="Chapman S."/>
            <person name="Chen Z."/>
            <person name="Engels R."/>
            <person name="Freedman E."/>
            <person name="Gellesch M."/>
            <person name="Goldberg J."/>
            <person name="Griggs A."/>
            <person name="Gujja S."/>
            <person name="Heiman D."/>
            <person name="Hepburn T."/>
            <person name="Howarth C."/>
            <person name="Jen D."/>
            <person name="Larson L."/>
            <person name="Lewis B."/>
            <person name="Mehta T."/>
            <person name="Park D."/>
            <person name="Pearson M."/>
            <person name="Roberts A."/>
            <person name="Saif S."/>
            <person name="Shenoy N."/>
            <person name="Sisk P."/>
            <person name="Stolte C."/>
            <person name="Sykes S."/>
            <person name="Thomson T."/>
            <person name="Walk T."/>
            <person name="White J."/>
            <person name="Yandava C."/>
            <person name="Burger G."/>
            <person name="Gray M.W."/>
            <person name="Holland P.W.H."/>
            <person name="King N."/>
            <person name="Lang F.B.F."/>
            <person name="Roger A.J."/>
            <person name="Ruiz-Trillo I."/>
            <person name="Lander E."/>
            <person name="Nusbaum C."/>
        </authorList>
    </citation>
    <scope>NUCLEOTIDE SEQUENCE [LARGE SCALE GENOMIC DNA]</scope>
    <source>
        <strain evidence="2 3">DAOM BR117</strain>
    </source>
</reference>
<feature type="compositionally biased region" description="Polar residues" evidence="1">
    <location>
        <begin position="298"/>
        <end position="317"/>
    </location>
</feature>
<dbReference type="EMBL" id="KQ257451">
    <property type="protein sequence ID" value="KND03849.1"/>
    <property type="molecule type" value="Genomic_DNA"/>
</dbReference>
<dbReference type="RefSeq" id="XP_016611888.1">
    <property type="nucleotide sequence ID" value="XM_016749626.1"/>
</dbReference>
<dbReference type="eggNOG" id="ENOG502SCIA">
    <property type="taxonomic scope" value="Eukaryota"/>
</dbReference>
<dbReference type="PANTHER" id="PTHR21844">
    <property type="entry name" value="AKT1 SUBSTRATE 1 PROTEIN"/>
    <property type="match status" value="1"/>
</dbReference>
<protein>
    <submittedName>
        <fullName evidence="2">Uncharacterized protein</fullName>
    </submittedName>
</protein>
<dbReference type="OMA" id="VWAASHE"/>
<feature type="compositionally biased region" description="Polar residues" evidence="1">
    <location>
        <begin position="228"/>
        <end position="238"/>
    </location>
</feature>
<dbReference type="GO" id="GO:0005737">
    <property type="term" value="C:cytoplasm"/>
    <property type="evidence" value="ECO:0007669"/>
    <property type="project" value="TreeGrafter"/>
</dbReference>
<dbReference type="OrthoDB" id="2138366at2759"/>
<evidence type="ECO:0000313" key="2">
    <source>
        <dbReference type="EMBL" id="KND03849.1"/>
    </source>
</evidence>
<proteinExistence type="predicted"/>
<feature type="region of interest" description="Disordered" evidence="1">
    <location>
        <begin position="426"/>
        <end position="454"/>
    </location>
</feature>
<dbReference type="STRING" id="645134.A0A0L0HSK4"/>
<dbReference type="PANTHER" id="PTHR21844:SF2">
    <property type="entry name" value="PROLINE-RICH AKT1 SUBSTRATE 1"/>
    <property type="match status" value="1"/>
</dbReference>
<evidence type="ECO:0000256" key="1">
    <source>
        <dbReference type="SAM" id="MobiDB-lite"/>
    </source>
</evidence>
<sequence>MSLHACPCLNIKVRAAPNPPVVPTDVTTAGDADSRRRGSLGFVTETDSVKGYKAQLGLGGITIEHKLLVKHVLLEKSWLEVRCLNCGCSAYFIRVDPTSHHLDDLAASAPADRIVIVGETTIYDDAIEKDKQTPRYSESCRIILLNDPQKPEHLPVDYGFSDAYKTFEAGLKRYIESKRLEMEERIAAFRTEQQAILERQRERALRDSDTLWARICDLHREKLHRTAHSTSPELSTEASAIPLPHTDGGSLTPNLMSSSALGGSSFAPSSLYERSSSLSQSISTARRKSAADLGSPSRYGSTSVDQSDARTQQSVLTSDKPENDDGSVGDNGSASQTELARKVRFEHDASTREGVDEYEGASEPHTHDDDVLFDLDGFENDKGKQTSIPSSDSEHDDEPGSPVRYDPPELSSVSIFSSSLPIRIPSIPKLDLSTDPDAVIPEEEDRPHDDEDQFVAPHILSAKTYTEDYLLNQRPPKSRKTSFAI</sequence>
<name>A0A0L0HSK4_SPIPD</name>
<keyword evidence="3" id="KW-1185">Reference proteome</keyword>
<dbReference type="InterPro" id="IPR026682">
    <property type="entry name" value="AKT1S1"/>
</dbReference>
<accession>A0A0L0HSK4</accession>
<feature type="region of interest" description="Disordered" evidence="1">
    <location>
        <begin position="224"/>
        <end position="256"/>
    </location>
</feature>
<evidence type="ECO:0000313" key="3">
    <source>
        <dbReference type="Proteomes" id="UP000053201"/>
    </source>
</evidence>
<dbReference type="InParanoid" id="A0A0L0HSK4"/>